<sequence>MANIDSLVIGPEVHDTLSVEQMTKIKKIFTTFSEVNPSTLEETISNFKRDLNPDNEIEIWLNMASTYENFVSTRPSKLDHDKKKEVYKLILIRSMMSADEAISQAKLTLLNDNEIKEILDNYDKPKQ</sequence>
<name>A0ABU5QSD9_9BACT</name>
<keyword evidence="2" id="KW-1185">Reference proteome</keyword>
<protein>
    <submittedName>
        <fullName evidence="1">Uncharacterized protein</fullName>
    </submittedName>
</protein>
<dbReference type="RefSeq" id="WP_309923496.1">
    <property type="nucleotide sequence ID" value="NZ_JAYFUL010000042.1"/>
</dbReference>
<organism evidence="1 2">
    <name type="scientific">Arcicella aquatica</name>
    <dbReference type="NCBI Taxonomy" id="217141"/>
    <lineage>
        <taxon>Bacteria</taxon>
        <taxon>Pseudomonadati</taxon>
        <taxon>Bacteroidota</taxon>
        <taxon>Cytophagia</taxon>
        <taxon>Cytophagales</taxon>
        <taxon>Flectobacillaceae</taxon>
        <taxon>Arcicella</taxon>
    </lineage>
</organism>
<dbReference type="EMBL" id="JAYFUL010000042">
    <property type="protein sequence ID" value="MEA5260006.1"/>
    <property type="molecule type" value="Genomic_DNA"/>
</dbReference>
<evidence type="ECO:0000313" key="1">
    <source>
        <dbReference type="EMBL" id="MEA5260006.1"/>
    </source>
</evidence>
<comment type="caution">
    <text evidence="1">The sequence shown here is derived from an EMBL/GenBank/DDBJ whole genome shotgun (WGS) entry which is preliminary data.</text>
</comment>
<accession>A0ABU5QSD9</accession>
<proteinExistence type="predicted"/>
<reference evidence="1 2" key="1">
    <citation type="submission" date="2023-12" db="EMBL/GenBank/DDBJ databases">
        <title>Novel species of the genus Arcicella isolated from rivers.</title>
        <authorList>
            <person name="Lu H."/>
        </authorList>
    </citation>
    <scope>NUCLEOTIDE SEQUENCE [LARGE SCALE GENOMIC DNA]</scope>
    <source>
        <strain evidence="1 2">LMG 21963</strain>
    </source>
</reference>
<gene>
    <name evidence="1" type="ORF">VB264_19570</name>
</gene>
<evidence type="ECO:0000313" key="2">
    <source>
        <dbReference type="Proteomes" id="UP001304671"/>
    </source>
</evidence>
<dbReference type="Proteomes" id="UP001304671">
    <property type="component" value="Unassembled WGS sequence"/>
</dbReference>